<sequence length="66" mass="7330">MRENVQAQRDAPRQLEIDGPSNPQPRAKATIRAVANESNGKITAIVEDLNNGFLDIKGDTNKWRSI</sequence>
<evidence type="ECO:0000313" key="2">
    <source>
        <dbReference type="EMBL" id="KAK8512032.1"/>
    </source>
</evidence>
<dbReference type="EMBL" id="JBBPBM010000076">
    <property type="protein sequence ID" value="KAK8512032.1"/>
    <property type="molecule type" value="Genomic_DNA"/>
</dbReference>
<feature type="region of interest" description="Disordered" evidence="1">
    <location>
        <begin position="1"/>
        <end position="26"/>
    </location>
</feature>
<name>A0ABR2BZT2_9ROSI</name>
<proteinExistence type="predicted"/>
<reference evidence="2 3" key="1">
    <citation type="journal article" date="2024" name="G3 (Bethesda)">
        <title>Genome assembly of Hibiscus sabdariffa L. provides insights into metabolisms of medicinal natural products.</title>
        <authorList>
            <person name="Kim T."/>
        </authorList>
    </citation>
    <scope>NUCLEOTIDE SEQUENCE [LARGE SCALE GENOMIC DNA]</scope>
    <source>
        <strain evidence="2">TK-2024</strain>
        <tissue evidence="2">Old leaves</tissue>
    </source>
</reference>
<keyword evidence="3" id="KW-1185">Reference proteome</keyword>
<protein>
    <submittedName>
        <fullName evidence="2">Uncharacterized protein</fullName>
    </submittedName>
</protein>
<gene>
    <name evidence="2" type="ORF">V6N12_074716</name>
</gene>
<organism evidence="2 3">
    <name type="scientific">Hibiscus sabdariffa</name>
    <name type="common">roselle</name>
    <dbReference type="NCBI Taxonomy" id="183260"/>
    <lineage>
        <taxon>Eukaryota</taxon>
        <taxon>Viridiplantae</taxon>
        <taxon>Streptophyta</taxon>
        <taxon>Embryophyta</taxon>
        <taxon>Tracheophyta</taxon>
        <taxon>Spermatophyta</taxon>
        <taxon>Magnoliopsida</taxon>
        <taxon>eudicotyledons</taxon>
        <taxon>Gunneridae</taxon>
        <taxon>Pentapetalae</taxon>
        <taxon>rosids</taxon>
        <taxon>malvids</taxon>
        <taxon>Malvales</taxon>
        <taxon>Malvaceae</taxon>
        <taxon>Malvoideae</taxon>
        <taxon>Hibiscus</taxon>
    </lineage>
</organism>
<evidence type="ECO:0000313" key="3">
    <source>
        <dbReference type="Proteomes" id="UP001472677"/>
    </source>
</evidence>
<evidence type="ECO:0000256" key="1">
    <source>
        <dbReference type="SAM" id="MobiDB-lite"/>
    </source>
</evidence>
<accession>A0ABR2BZT2</accession>
<dbReference type="Proteomes" id="UP001472677">
    <property type="component" value="Unassembled WGS sequence"/>
</dbReference>
<comment type="caution">
    <text evidence="2">The sequence shown here is derived from an EMBL/GenBank/DDBJ whole genome shotgun (WGS) entry which is preliminary data.</text>
</comment>